<gene>
    <name evidence="4" type="ORF">ACFSW8_05070</name>
</gene>
<dbReference type="Pfam" id="PF00884">
    <property type="entry name" value="Sulfatase"/>
    <property type="match status" value="1"/>
</dbReference>
<dbReference type="Proteomes" id="UP001597389">
    <property type="component" value="Unassembled WGS sequence"/>
</dbReference>
<accession>A0ABW4Z8F2</accession>
<evidence type="ECO:0000259" key="3">
    <source>
        <dbReference type="Pfam" id="PF00884"/>
    </source>
</evidence>
<comment type="caution">
    <text evidence="4">The sequence shown here is derived from an EMBL/GenBank/DDBJ whole genome shotgun (WGS) entry which is preliminary data.</text>
</comment>
<feature type="domain" description="Sulfatase N-terminal" evidence="3">
    <location>
        <begin position="25"/>
        <end position="332"/>
    </location>
</feature>
<reference evidence="5" key="1">
    <citation type="journal article" date="2019" name="Int. J. Syst. Evol. Microbiol.">
        <title>The Global Catalogue of Microorganisms (GCM) 10K type strain sequencing project: providing services to taxonomists for standard genome sequencing and annotation.</title>
        <authorList>
            <consortium name="The Broad Institute Genomics Platform"/>
            <consortium name="The Broad Institute Genome Sequencing Center for Infectious Disease"/>
            <person name="Wu L."/>
            <person name="Ma J."/>
        </authorList>
    </citation>
    <scope>NUCLEOTIDE SEQUENCE [LARGE SCALE GENOMIC DNA]</scope>
    <source>
        <strain evidence="5">CCUG 57942</strain>
    </source>
</reference>
<dbReference type="InterPro" id="IPR017850">
    <property type="entry name" value="Alkaline_phosphatase_core_sf"/>
</dbReference>
<dbReference type="RefSeq" id="WP_377177606.1">
    <property type="nucleotide sequence ID" value="NZ_JBHUJB010000021.1"/>
</dbReference>
<dbReference type="Gene3D" id="3.40.720.10">
    <property type="entry name" value="Alkaline Phosphatase, subunit A"/>
    <property type="match status" value="1"/>
</dbReference>
<dbReference type="InterPro" id="IPR000917">
    <property type="entry name" value="Sulfatase_N"/>
</dbReference>
<keyword evidence="5" id="KW-1185">Reference proteome</keyword>
<feature type="region of interest" description="Disordered" evidence="2">
    <location>
        <begin position="421"/>
        <end position="462"/>
    </location>
</feature>
<evidence type="ECO:0000313" key="5">
    <source>
        <dbReference type="Proteomes" id="UP001597389"/>
    </source>
</evidence>
<dbReference type="SUPFAM" id="SSF53649">
    <property type="entry name" value="Alkaline phosphatase-like"/>
    <property type="match status" value="1"/>
</dbReference>
<evidence type="ECO:0000313" key="4">
    <source>
        <dbReference type="EMBL" id="MFD2158261.1"/>
    </source>
</evidence>
<proteinExistence type="inferred from homology"/>
<evidence type="ECO:0000256" key="1">
    <source>
        <dbReference type="ARBA" id="ARBA00008779"/>
    </source>
</evidence>
<protein>
    <submittedName>
        <fullName evidence="4">Sulfatase-like hydrolase/transferase</fullName>
    </submittedName>
</protein>
<dbReference type="PANTHER" id="PTHR42693:SF33">
    <property type="entry name" value="ARYLSULFATASE"/>
    <property type="match status" value="1"/>
</dbReference>
<sequence length="462" mass="52822">MTTLIRTLSTCISFFCLTQWTYAKPNIIILFTDDQRYDTINALGNPHIHTPNLDKLARRSLVFTNAYCYGAHTGAVCIASRNQLMTGNTWHRWSGKTHHPSTMENLPRVMKQAGYQTFYREKSGRANHPTLLKEFDDFADIHNVKALMTGRACQPFVDQAITFLESKRDPNKPFLMYLGLAGPHDPRFAQQQFRDLYKLDEIPLPKNFRPQHHWDIGSMTIRDECLEAWPRTPQATREHILDYYALVSAMDYDIGRLLDYLDAKKLTENTIILFSSDHGLALGSHGLFGKQNTYEIGMKVPFFISGPGIAHGETQTLTYLHDIFPTLADFAGAKLTEPHDGISHKGTICGDQPKQTRPYLTLAYQRSQRSIRDSRWKLMVFPEINQHQLFDLENDPDEIHNLADKHPEIVARLWKQLESEQQRYGDDQALSTSSPKPKHFLPPTNAKIKPRHKVGGAVPTQP</sequence>
<organism evidence="4 5">
    <name type="scientific">Rubritalea tangerina</name>
    <dbReference type="NCBI Taxonomy" id="430798"/>
    <lineage>
        <taxon>Bacteria</taxon>
        <taxon>Pseudomonadati</taxon>
        <taxon>Verrucomicrobiota</taxon>
        <taxon>Verrucomicrobiia</taxon>
        <taxon>Verrucomicrobiales</taxon>
        <taxon>Rubritaleaceae</taxon>
        <taxon>Rubritalea</taxon>
    </lineage>
</organism>
<name>A0ABW4Z8F2_9BACT</name>
<dbReference type="InterPro" id="IPR050738">
    <property type="entry name" value="Sulfatase"/>
</dbReference>
<dbReference type="EMBL" id="JBHUJB010000021">
    <property type="protein sequence ID" value="MFD2158261.1"/>
    <property type="molecule type" value="Genomic_DNA"/>
</dbReference>
<dbReference type="PANTHER" id="PTHR42693">
    <property type="entry name" value="ARYLSULFATASE FAMILY MEMBER"/>
    <property type="match status" value="1"/>
</dbReference>
<evidence type="ECO:0000256" key="2">
    <source>
        <dbReference type="SAM" id="MobiDB-lite"/>
    </source>
</evidence>
<comment type="similarity">
    <text evidence="1">Belongs to the sulfatase family.</text>
</comment>